<name>A0A2S5B3W7_9BASI</name>
<evidence type="ECO:0000256" key="7">
    <source>
        <dbReference type="SAM" id="MobiDB-lite"/>
    </source>
</evidence>
<dbReference type="PROSITE" id="PS50071">
    <property type="entry name" value="HOMEOBOX_2"/>
    <property type="match status" value="1"/>
</dbReference>
<dbReference type="InterPro" id="IPR009057">
    <property type="entry name" value="Homeodomain-like_sf"/>
</dbReference>
<sequence length="493" mass="52915">MPNRLDAMPLGSERSFSNAILARAHANPYPLDLARRRHGGASPNRQCIFVDATQQTIAAASGDQTLTRPTKRKRTTSRQLDRLLVSFSESDSPTYEVRERLATECNMSNREVQVWFQNRRAKVLRDRQKLLNDDMASPSDSSAAEERIENHACSKPRGAPRWRPAGSRLPSPPEEGHAAPVRSGKGTVGRLFLPPRSTADIWSDFQHQRRSGFLSPEDGPARHEMRTPSPSATSSYTPSLASPGSASASSYFSIQYEPTTPVSENAPSNAFFRLALHSPPIQRVSQDPFEKAASRYIASGLVCSAAHSTAVPSPQRAVLPSFAELTNGVGAPGPLALGSHSISAPSSPTSRTRTASHRLPSLCNLLNPDPVTLAAPAPLKRSLSADDRSFSTVPLNALSPPPSSRRPSYKRRLSSYPVQLAPIMSRSPSCADLQHGPEEASAYRGVSPDPTAALGSSAPLNNTFKRVVSPQTAPERAGLGILAAAADFVSAAE</sequence>
<dbReference type="InterPro" id="IPR001356">
    <property type="entry name" value="HD"/>
</dbReference>
<comment type="subcellular location">
    <subcellularLocation>
        <location evidence="1 5 6">Nucleus</location>
    </subcellularLocation>
</comment>
<dbReference type="EMBL" id="PJQD01000085">
    <property type="protein sequence ID" value="POY71435.1"/>
    <property type="molecule type" value="Genomic_DNA"/>
</dbReference>
<dbReference type="PANTHER" id="PTHR24324">
    <property type="entry name" value="HOMEOBOX PROTEIN HHEX"/>
    <property type="match status" value="1"/>
</dbReference>
<evidence type="ECO:0000256" key="6">
    <source>
        <dbReference type="RuleBase" id="RU000682"/>
    </source>
</evidence>
<dbReference type="Gene3D" id="1.10.10.60">
    <property type="entry name" value="Homeodomain-like"/>
    <property type="match status" value="1"/>
</dbReference>
<dbReference type="GO" id="GO:0006357">
    <property type="term" value="P:regulation of transcription by RNA polymerase II"/>
    <property type="evidence" value="ECO:0007669"/>
    <property type="project" value="TreeGrafter"/>
</dbReference>
<dbReference type="Proteomes" id="UP000237144">
    <property type="component" value="Unassembled WGS sequence"/>
</dbReference>
<feature type="domain" description="Homeobox" evidence="8">
    <location>
        <begin position="66"/>
        <end position="126"/>
    </location>
</feature>
<dbReference type="SUPFAM" id="SSF46689">
    <property type="entry name" value="Homeodomain-like"/>
    <property type="match status" value="1"/>
</dbReference>
<keyword evidence="3 5" id="KW-0371">Homeobox</keyword>
<feature type="region of interest" description="Disordered" evidence="7">
    <location>
        <begin position="210"/>
        <end position="241"/>
    </location>
</feature>
<dbReference type="PANTHER" id="PTHR24324:SF5">
    <property type="entry name" value="HEMATOPOIETICALLY-EXPRESSED HOMEOBOX PROTEIN HHEX"/>
    <property type="match status" value="1"/>
</dbReference>
<dbReference type="SMART" id="SM00389">
    <property type="entry name" value="HOX"/>
    <property type="match status" value="1"/>
</dbReference>
<feature type="region of interest" description="Disordered" evidence="7">
    <location>
        <begin position="391"/>
        <end position="411"/>
    </location>
</feature>
<dbReference type="CDD" id="cd00086">
    <property type="entry name" value="homeodomain"/>
    <property type="match status" value="1"/>
</dbReference>
<dbReference type="InterPro" id="IPR051000">
    <property type="entry name" value="Homeobox_DNA-bind_prot"/>
</dbReference>
<evidence type="ECO:0000256" key="3">
    <source>
        <dbReference type="ARBA" id="ARBA00023155"/>
    </source>
</evidence>
<reference evidence="9 10" key="1">
    <citation type="journal article" date="2018" name="Front. Microbiol.">
        <title>Prospects for Fungal Bioremediation of Acidic Radioactive Waste Sites: Characterization and Genome Sequence of Rhodotorula taiwanensis MD1149.</title>
        <authorList>
            <person name="Tkavc R."/>
            <person name="Matrosova V.Y."/>
            <person name="Grichenko O.E."/>
            <person name="Gostincar C."/>
            <person name="Volpe R.P."/>
            <person name="Klimenkova P."/>
            <person name="Gaidamakova E.K."/>
            <person name="Zhou C.E."/>
            <person name="Stewart B.J."/>
            <person name="Lyman M.G."/>
            <person name="Malfatti S.A."/>
            <person name="Rubinfeld B."/>
            <person name="Courtot M."/>
            <person name="Singh J."/>
            <person name="Dalgard C.L."/>
            <person name="Hamilton T."/>
            <person name="Frey K.G."/>
            <person name="Gunde-Cimerman N."/>
            <person name="Dugan L."/>
            <person name="Daly M.J."/>
        </authorList>
    </citation>
    <scope>NUCLEOTIDE SEQUENCE [LARGE SCALE GENOMIC DNA]</scope>
    <source>
        <strain evidence="9 10">MD1149</strain>
    </source>
</reference>
<protein>
    <recommendedName>
        <fullName evidence="8">Homeobox domain-containing protein</fullName>
    </recommendedName>
</protein>
<proteinExistence type="predicted"/>
<keyword evidence="10" id="KW-1185">Reference proteome</keyword>
<feature type="DNA-binding region" description="Homeobox" evidence="5">
    <location>
        <begin position="68"/>
        <end position="127"/>
    </location>
</feature>
<organism evidence="9 10">
    <name type="scientific">Rhodotorula taiwanensis</name>
    <dbReference type="NCBI Taxonomy" id="741276"/>
    <lineage>
        <taxon>Eukaryota</taxon>
        <taxon>Fungi</taxon>
        <taxon>Dikarya</taxon>
        <taxon>Basidiomycota</taxon>
        <taxon>Pucciniomycotina</taxon>
        <taxon>Microbotryomycetes</taxon>
        <taxon>Sporidiobolales</taxon>
        <taxon>Sporidiobolaceae</taxon>
        <taxon>Rhodotorula</taxon>
    </lineage>
</organism>
<dbReference type="GO" id="GO:0005634">
    <property type="term" value="C:nucleus"/>
    <property type="evidence" value="ECO:0007669"/>
    <property type="project" value="UniProtKB-SubCell"/>
</dbReference>
<dbReference type="Pfam" id="PF00046">
    <property type="entry name" value="Homeodomain"/>
    <property type="match status" value="1"/>
</dbReference>
<feature type="compositionally biased region" description="Low complexity" evidence="7">
    <location>
        <begin position="227"/>
        <end position="241"/>
    </location>
</feature>
<gene>
    <name evidence="9" type="ORF">BMF94_5748</name>
</gene>
<keyword evidence="2 5" id="KW-0238">DNA-binding</keyword>
<evidence type="ECO:0000259" key="8">
    <source>
        <dbReference type="PROSITE" id="PS50071"/>
    </source>
</evidence>
<dbReference type="GO" id="GO:0030154">
    <property type="term" value="P:cell differentiation"/>
    <property type="evidence" value="ECO:0007669"/>
    <property type="project" value="TreeGrafter"/>
</dbReference>
<keyword evidence="4 5" id="KW-0539">Nucleus</keyword>
<dbReference type="GO" id="GO:0000978">
    <property type="term" value="F:RNA polymerase II cis-regulatory region sequence-specific DNA binding"/>
    <property type="evidence" value="ECO:0007669"/>
    <property type="project" value="TreeGrafter"/>
</dbReference>
<evidence type="ECO:0000256" key="1">
    <source>
        <dbReference type="ARBA" id="ARBA00004123"/>
    </source>
</evidence>
<evidence type="ECO:0000256" key="4">
    <source>
        <dbReference type="ARBA" id="ARBA00023242"/>
    </source>
</evidence>
<evidence type="ECO:0000313" key="9">
    <source>
        <dbReference type="EMBL" id="POY71435.1"/>
    </source>
</evidence>
<evidence type="ECO:0000313" key="10">
    <source>
        <dbReference type="Proteomes" id="UP000237144"/>
    </source>
</evidence>
<feature type="region of interest" description="Disordered" evidence="7">
    <location>
        <begin position="132"/>
        <end position="192"/>
    </location>
</feature>
<dbReference type="AlphaFoldDB" id="A0A2S5B3W7"/>
<accession>A0A2S5B3W7</accession>
<evidence type="ECO:0000256" key="5">
    <source>
        <dbReference type="PROSITE-ProRule" id="PRU00108"/>
    </source>
</evidence>
<comment type="caution">
    <text evidence="9">The sequence shown here is derived from an EMBL/GenBank/DDBJ whole genome shotgun (WGS) entry which is preliminary data.</text>
</comment>
<dbReference type="OrthoDB" id="2536417at2759"/>
<dbReference type="STRING" id="741276.A0A2S5B3W7"/>
<feature type="compositionally biased region" description="Low complexity" evidence="7">
    <location>
        <begin position="133"/>
        <end position="142"/>
    </location>
</feature>
<evidence type="ECO:0000256" key="2">
    <source>
        <dbReference type="ARBA" id="ARBA00023125"/>
    </source>
</evidence>